<dbReference type="RefSeq" id="WP_205872307.1">
    <property type="nucleotide sequence ID" value="NZ_CP070872.1"/>
</dbReference>
<evidence type="ECO:0000256" key="1">
    <source>
        <dbReference type="ARBA" id="ARBA00023015"/>
    </source>
</evidence>
<reference evidence="4 5" key="1">
    <citation type="submission" date="2021-02" db="EMBL/GenBank/DDBJ databases">
        <title>Complete genome sequence of Lactococcus lactis strain K_LL004.</title>
        <authorList>
            <person name="Kim H.B."/>
        </authorList>
    </citation>
    <scope>NUCLEOTIDE SEQUENCE [LARGE SCALE GENOMIC DNA]</scope>
    <source>
        <strain evidence="4 5">K_LL004</strain>
    </source>
</reference>
<dbReference type="InterPro" id="IPR036388">
    <property type="entry name" value="WH-like_DNA-bd_sf"/>
</dbReference>
<dbReference type="CDD" id="cd00133">
    <property type="entry name" value="PTS_IIB"/>
    <property type="match status" value="1"/>
</dbReference>
<evidence type="ECO:0000313" key="4">
    <source>
        <dbReference type="EMBL" id="QSE77307.1"/>
    </source>
</evidence>
<dbReference type="InterPro" id="IPR050661">
    <property type="entry name" value="BglG_antiterminators"/>
</dbReference>
<dbReference type="EMBL" id="CP070872">
    <property type="protein sequence ID" value="QSE77307.1"/>
    <property type="molecule type" value="Genomic_DNA"/>
</dbReference>
<protein>
    <submittedName>
        <fullName evidence="4">Helix-turn-helix domain-containing protein</fullName>
    </submittedName>
</protein>
<keyword evidence="1" id="KW-0805">Transcription regulation</keyword>
<keyword evidence="5" id="KW-1185">Reference proteome</keyword>
<proteinExistence type="predicted"/>
<name>A0AA45QRX3_9LACT</name>
<feature type="domain" description="Mga helix-turn-helix" evidence="3">
    <location>
        <begin position="86"/>
        <end position="171"/>
    </location>
</feature>
<dbReference type="PANTHER" id="PTHR30185">
    <property type="entry name" value="CRYPTIC BETA-GLUCOSIDE BGL OPERON ANTITERMINATOR"/>
    <property type="match status" value="1"/>
</dbReference>
<gene>
    <name evidence="4" type="ORF">JW886_03425</name>
</gene>
<dbReference type="Pfam" id="PF05043">
    <property type="entry name" value="Mga"/>
    <property type="match status" value="1"/>
</dbReference>
<sequence>MFEKDKEAYYEPLFNRDITHKVVILKLLYNKIDGVNIEQLIAATGLDRRTIYKYINQLNDFSLKVYNKEAIVYSPNNNYRFLGNKLDLQNLKVAIIESTPIYALVKLFLSNKTVNLHTFCVENYIGESTFKRQIRKVNQLLKYVKASISIRKGELVILGDEATIRYCFITFLWRTYRGLDWPFDLIPQEKIDGLVNFISSRTGISISTGKRQQLAYIFAVNIARANIKLEPIENNIPSYSSILIELSPFYKPFKGYLEENFSLGSSEIKFIFNFLQTFPDFSMARKNNQEFLHSIKGLSHPVYSSISQFINFVRKQHPEFGLETSQGNTFVGLLIASHIFIDTFTNCYFNISDINLTAYAMDKFPHLIPTIYDFICKASPHLELNARKTLAVRYAQAYVMVFPPQDFEPEINIYLDTDVPVYVERILMCSIRSVLNPLYNCKLTTASNEDKIDLVLSTLDFNDRFSKTPQLFINAELSEKDAKYILAECRKIILEKEKDRK</sequence>
<evidence type="ECO:0000259" key="3">
    <source>
        <dbReference type="Pfam" id="PF05043"/>
    </source>
</evidence>
<accession>A0AA45QRX3</accession>
<evidence type="ECO:0000313" key="5">
    <source>
        <dbReference type="Proteomes" id="UP000663608"/>
    </source>
</evidence>
<dbReference type="Proteomes" id="UP000663608">
    <property type="component" value="Chromosome"/>
</dbReference>
<dbReference type="Gene3D" id="1.10.10.10">
    <property type="entry name" value="Winged helix-like DNA-binding domain superfamily/Winged helix DNA-binding domain"/>
    <property type="match status" value="1"/>
</dbReference>
<keyword evidence="2" id="KW-0804">Transcription</keyword>
<organism evidence="4 5">
    <name type="scientific">Lactococcus taiwanensis</name>
    <dbReference type="NCBI Taxonomy" id="1151742"/>
    <lineage>
        <taxon>Bacteria</taxon>
        <taxon>Bacillati</taxon>
        <taxon>Bacillota</taxon>
        <taxon>Bacilli</taxon>
        <taxon>Lactobacillales</taxon>
        <taxon>Streptococcaceae</taxon>
        <taxon>Lactococcus</taxon>
    </lineage>
</organism>
<evidence type="ECO:0000256" key="2">
    <source>
        <dbReference type="ARBA" id="ARBA00023163"/>
    </source>
</evidence>
<dbReference type="KEGG" id="lti:JW886_03425"/>
<dbReference type="InterPro" id="IPR007737">
    <property type="entry name" value="Mga_HTH"/>
</dbReference>
<dbReference type="AlphaFoldDB" id="A0AA45QRX3"/>
<dbReference type="PANTHER" id="PTHR30185:SF18">
    <property type="entry name" value="TRANSCRIPTIONAL REGULATOR MTLR"/>
    <property type="match status" value="1"/>
</dbReference>